<dbReference type="InterPro" id="IPR036390">
    <property type="entry name" value="WH_DNA-bd_sf"/>
</dbReference>
<dbReference type="Gene3D" id="3.30.70.920">
    <property type="match status" value="1"/>
</dbReference>
<dbReference type="InterPro" id="IPR019887">
    <property type="entry name" value="Tscrpt_reg_AsnC/Lrp_C"/>
</dbReference>
<dbReference type="EMBL" id="AP012489">
    <property type="protein sequence ID" value="BAN90388.1"/>
    <property type="molecule type" value="Genomic_DNA"/>
</dbReference>
<evidence type="ECO:0000313" key="6">
    <source>
        <dbReference type="EMBL" id="BAN90388.1"/>
    </source>
</evidence>
<keyword evidence="3" id="KW-0804">Transcription</keyword>
<evidence type="ECO:0000256" key="3">
    <source>
        <dbReference type="ARBA" id="ARBA00023163"/>
    </source>
</evidence>
<dbReference type="Pfam" id="PF13412">
    <property type="entry name" value="HTH_24"/>
    <property type="match status" value="1"/>
</dbReference>
<dbReference type="Proteomes" id="UP000016887">
    <property type="component" value="Chromosome"/>
</dbReference>
<proteinExistence type="predicted"/>
<dbReference type="Pfam" id="PF01037">
    <property type="entry name" value="AsnC_trans_reg"/>
    <property type="match status" value="1"/>
</dbReference>
<dbReference type="InterPro" id="IPR019888">
    <property type="entry name" value="Tscrpt_reg_AsnC-like"/>
</dbReference>
<dbReference type="KEGG" id="acj:ACAM_0919"/>
<dbReference type="GO" id="GO:0043200">
    <property type="term" value="P:response to amino acid"/>
    <property type="evidence" value="ECO:0007669"/>
    <property type="project" value="TreeGrafter"/>
</dbReference>
<dbReference type="InterPro" id="IPR011008">
    <property type="entry name" value="Dimeric_a/b-barrel"/>
</dbReference>
<dbReference type="InterPro" id="IPR011991">
    <property type="entry name" value="ArsR-like_HTH"/>
</dbReference>
<dbReference type="GO" id="GO:0005829">
    <property type="term" value="C:cytosol"/>
    <property type="evidence" value="ECO:0007669"/>
    <property type="project" value="TreeGrafter"/>
</dbReference>
<dbReference type="SUPFAM" id="SSF54909">
    <property type="entry name" value="Dimeric alpha+beta barrel"/>
    <property type="match status" value="1"/>
</dbReference>
<dbReference type="InterPro" id="IPR036388">
    <property type="entry name" value="WH-like_DNA-bd_sf"/>
</dbReference>
<dbReference type="Gene3D" id="1.10.10.10">
    <property type="entry name" value="Winged helix-like DNA-binding domain superfamily/Winged helix DNA-binding domain"/>
    <property type="match status" value="1"/>
</dbReference>
<dbReference type="CDD" id="cd00090">
    <property type="entry name" value="HTH_ARSR"/>
    <property type="match status" value="1"/>
</dbReference>
<dbReference type="InterPro" id="IPR000485">
    <property type="entry name" value="AsnC-type_HTH_dom"/>
</dbReference>
<evidence type="ECO:0000256" key="2">
    <source>
        <dbReference type="ARBA" id="ARBA00023125"/>
    </source>
</evidence>
<evidence type="ECO:0000256" key="4">
    <source>
        <dbReference type="ARBA" id="ARBA00029440"/>
    </source>
</evidence>
<dbReference type="eggNOG" id="arCOG01580">
    <property type="taxonomic scope" value="Archaea"/>
</dbReference>
<dbReference type="AlphaFoldDB" id="U3TEJ8"/>
<evidence type="ECO:0000256" key="1">
    <source>
        <dbReference type="ARBA" id="ARBA00023015"/>
    </source>
</evidence>
<dbReference type="SUPFAM" id="SSF46785">
    <property type="entry name" value="Winged helix' DNA-binding domain"/>
    <property type="match status" value="1"/>
</dbReference>
<dbReference type="GO" id="GO:0043565">
    <property type="term" value="F:sequence-specific DNA binding"/>
    <property type="evidence" value="ECO:0007669"/>
    <property type="project" value="InterPro"/>
</dbReference>
<dbReference type="SMART" id="SM00344">
    <property type="entry name" value="HTH_ASNC"/>
    <property type="match status" value="1"/>
</dbReference>
<dbReference type="PROSITE" id="PS50956">
    <property type="entry name" value="HTH_ASNC_2"/>
    <property type="match status" value="1"/>
</dbReference>
<reference evidence="6 7" key="1">
    <citation type="journal article" date="2013" name="Appl. Environ. Microbiol.">
        <title>Variation of the Virus-Related Elements within Syntenic Genomes of the Hyperthermophilic Archaeon Aeropyrum.</title>
        <authorList>
            <person name="Daifuku T."/>
            <person name="Yoshida T."/>
            <person name="Kitamura T."/>
            <person name="Kawaichi S."/>
            <person name="Inoue T."/>
            <person name="Nomura K."/>
            <person name="Yoshida Y."/>
            <person name="Kuno S."/>
            <person name="Sako Y."/>
        </authorList>
    </citation>
    <scope>NUCLEOTIDE SEQUENCE [LARGE SCALE GENOMIC DNA]</scope>
    <source>
        <strain evidence="6 7">SY1</strain>
    </source>
</reference>
<evidence type="ECO:0000259" key="5">
    <source>
        <dbReference type="PROSITE" id="PS50956"/>
    </source>
</evidence>
<protein>
    <submittedName>
        <fullName evidence="6">HTH-type transcriptional regulator LysM</fullName>
    </submittedName>
</protein>
<comment type="pathway">
    <text evidence="4">Amino-acid biosynthesis.</text>
</comment>
<feature type="domain" description="HTH asnC-type" evidence="5">
    <location>
        <begin position="7"/>
        <end position="58"/>
    </location>
</feature>
<organism evidence="6 7">
    <name type="scientific">Aeropyrum camini SY1 = JCM 12091</name>
    <dbReference type="NCBI Taxonomy" id="1198449"/>
    <lineage>
        <taxon>Archaea</taxon>
        <taxon>Thermoproteota</taxon>
        <taxon>Thermoprotei</taxon>
        <taxon>Desulfurococcales</taxon>
        <taxon>Desulfurococcaceae</taxon>
        <taxon>Aeropyrum</taxon>
    </lineage>
</organism>
<accession>U3TEJ8</accession>
<dbReference type="PANTHER" id="PTHR30154:SF34">
    <property type="entry name" value="TRANSCRIPTIONAL REGULATOR AZLB"/>
    <property type="match status" value="1"/>
</dbReference>
<dbReference type="PRINTS" id="PR00033">
    <property type="entry name" value="HTHASNC"/>
</dbReference>
<keyword evidence="2" id="KW-0238">DNA-binding</keyword>
<evidence type="ECO:0000313" key="7">
    <source>
        <dbReference type="Proteomes" id="UP000016887"/>
    </source>
</evidence>
<dbReference type="PANTHER" id="PTHR30154">
    <property type="entry name" value="LEUCINE-RESPONSIVE REGULATORY PROTEIN"/>
    <property type="match status" value="1"/>
</dbReference>
<sequence length="142" mass="16137">MMKLAGLDEKDLRLLSILKRNSRTSYSYIARELGITESAVRKRIKKLVRSGVVKRFTIEYSLPGSFTAVILVRTNNTRPVPQVAERIAAYTHVEKVMEVTGDYDIIAIAAAQDIEDINRLIDYIRGIEGVHSTYTMIVLREH</sequence>
<dbReference type="STRING" id="1198449.ACAM_0919"/>
<keyword evidence="7" id="KW-1185">Reference proteome</keyword>
<dbReference type="NCBIfam" id="NF040947">
    <property type="entry name" value="trans_reg_LysM"/>
    <property type="match status" value="1"/>
</dbReference>
<keyword evidence="1" id="KW-0805">Transcription regulation</keyword>
<name>U3TEJ8_9CREN</name>
<gene>
    <name evidence="6" type="primary">lysM</name>
    <name evidence="6" type="ORF">ACAM_0919</name>
</gene>
<dbReference type="InterPro" id="IPR053483">
    <property type="entry name" value="HTH-Lysine_Regulator"/>
</dbReference>